<dbReference type="EnsemblBacteria" id="AAR36187">
    <property type="protein sequence ID" value="AAR36187"/>
    <property type="gene ID" value="GSU2793"/>
</dbReference>
<dbReference type="Proteomes" id="UP000000577">
    <property type="component" value="Chromosome"/>
</dbReference>
<dbReference type="HOGENOM" id="CLU_208449_0_0_7"/>
<dbReference type="InParanoid" id="Q749F0"/>
<organism evidence="2 3">
    <name type="scientific">Geobacter sulfurreducens (strain ATCC 51573 / DSM 12127 / PCA)</name>
    <dbReference type="NCBI Taxonomy" id="243231"/>
    <lineage>
        <taxon>Bacteria</taxon>
        <taxon>Pseudomonadati</taxon>
        <taxon>Thermodesulfobacteriota</taxon>
        <taxon>Desulfuromonadia</taxon>
        <taxon>Geobacterales</taxon>
        <taxon>Geobacteraceae</taxon>
        <taxon>Geobacter</taxon>
    </lineage>
</organism>
<keyword evidence="1" id="KW-0175">Coiled coil</keyword>
<reference evidence="2 3" key="1">
    <citation type="journal article" date="2003" name="Science">
        <title>Genome of Geobacter sulfurreducens: metal reduction in subsurface environments.</title>
        <authorList>
            <person name="Methe B.A."/>
            <person name="Nelson K.E."/>
            <person name="Eisen J.A."/>
            <person name="Paulsen I.T."/>
            <person name="Nelson W."/>
            <person name="Heidelberg J.F."/>
            <person name="Wu D."/>
            <person name="Wu M."/>
            <person name="Ward N."/>
            <person name="Beanan M.J."/>
            <person name="Dodson R.J."/>
            <person name="Madupu R."/>
            <person name="Brinkac L.M."/>
            <person name="Daugherty S.C."/>
            <person name="DeBoy R.T."/>
            <person name="Durkin A.S."/>
            <person name="Gwinn M."/>
            <person name="Kolonay J.F."/>
            <person name="Sullivan S.A."/>
            <person name="Haft D.H."/>
            <person name="Selengut J."/>
            <person name="Davidsen T.M."/>
            <person name="Zafar N."/>
            <person name="White O."/>
            <person name="Tran B."/>
            <person name="Romero C."/>
            <person name="Forberger H.A."/>
            <person name="Weidman J."/>
            <person name="Khouri H."/>
            <person name="Feldblyum T.V."/>
            <person name="Utterback T.R."/>
            <person name="Van Aken S.E."/>
            <person name="Lovley D.R."/>
            <person name="Fraser C.M."/>
        </authorList>
    </citation>
    <scope>NUCLEOTIDE SEQUENCE [LARGE SCALE GENOMIC DNA]</scope>
    <source>
        <strain evidence="3">ATCC 51573 / DSM 12127 / PCA</strain>
    </source>
</reference>
<dbReference type="PATRIC" id="fig|243231.5.peg.2814"/>
<proteinExistence type="predicted"/>
<evidence type="ECO:0000313" key="3">
    <source>
        <dbReference type="Proteomes" id="UP000000577"/>
    </source>
</evidence>
<name>Q749F0_GEOSL</name>
<dbReference type="OrthoDB" id="5398346at2"/>
<sequence>MTHIETSRVNELLAGHMAIIKEFADKLDVNGDLEEIEANVAEIEQALADLKGALASIPHRRG</sequence>
<feature type="coiled-coil region" evidence="1">
    <location>
        <begin position="26"/>
        <end position="53"/>
    </location>
</feature>
<keyword evidence="3" id="KW-1185">Reference proteome</keyword>
<evidence type="ECO:0000256" key="1">
    <source>
        <dbReference type="SAM" id="Coils"/>
    </source>
</evidence>
<accession>Q749F0</accession>
<gene>
    <name evidence="2" type="ordered locus">GSU2793</name>
</gene>
<dbReference type="RefSeq" id="WP_010943420.1">
    <property type="nucleotide sequence ID" value="NC_002939.5"/>
</dbReference>
<dbReference type="AlphaFoldDB" id="Q749F0"/>
<dbReference type="KEGG" id="gsu:GSU2793"/>
<dbReference type="EMBL" id="AE017180">
    <property type="protein sequence ID" value="AAR36187.2"/>
    <property type="molecule type" value="Genomic_DNA"/>
</dbReference>
<protein>
    <submittedName>
        <fullName evidence="2">Uncharacterized protein</fullName>
    </submittedName>
</protein>
<reference evidence="2 3" key="2">
    <citation type="journal article" date="2012" name="BMC Genomics">
        <title>Comparative genomic analysis of Geobacter sulfurreducens KN400, a strain with enhanced capacity for extracellular electron transfer and electricity production.</title>
        <authorList>
            <person name="Butler J.E."/>
            <person name="Young N.D."/>
            <person name="Aklujkar M."/>
            <person name="Lovley D.R."/>
        </authorList>
    </citation>
    <scope>NUCLEOTIDE SEQUENCE [LARGE SCALE GENOMIC DNA]</scope>
    <source>
        <strain evidence="3">ATCC 51573 / DSM 12127 / PCA</strain>
    </source>
</reference>
<evidence type="ECO:0000313" key="2">
    <source>
        <dbReference type="EMBL" id="AAR36187.2"/>
    </source>
</evidence>